<feature type="region of interest" description="Disordered" evidence="1">
    <location>
        <begin position="1"/>
        <end position="24"/>
    </location>
</feature>
<reference evidence="2 3" key="1">
    <citation type="submission" date="2020-09" db="EMBL/GenBank/DDBJ databases">
        <title>De no assembly of potato wild relative species, Solanum commersonii.</title>
        <authorList>
            <person name="Cho K."/>
        </authorList>
    </citation>
    <scope>NUCLEOTIDE SEQUENCE [LARGE SCALE GENOMIC DNA]</scope>
    <source>
        <strain evidence="2">LZ3.2</strain>
        <tissue evidence="2">Leaf</tissue>
    </source>
</reference>
<dbReference type="Proteomes" id="UP000824120">
    <property type="component" value="Chromosome 11"/>
</dbReference>
<proteinExistence type="predicted"/>
<feature type="non-terminal residue" evidence="2">
    <location>
        <position position="1"/>
    </location>
</feature>
<dbReference type="EMBL" id="JACXVP010000011">
    <property type="protein sequence ID" value="KAG5576137.1"/>
    <property type="molecule type" value="Genomic_DNA"/>
</dbReference>
<comment type="caution">
    <text evidence="2">The sequence shown here is derived from an EMBL/GenBank/DDBJ whole genome shotgun (WGS) entry which is preliminary data.</text>
</comment>
<gene>
    <name evidence="2" type="ORF">H5410_056271</name>
</gene>
<name>A0A9J5WJU0_SOLCO</name>
<sequence length="45" mass="5194">GDAHGYQPQAQWEQPNKQSNNMSMEEMLKKIMAYQAQLAVDVRNN</sequence>
<evidence type="ECO:0000256" key="1">
    <source>
        <dbReference type="SAM" id="MobiDB-lite"/>
    </source>
</evidence>
<organism evidence="2 3">
    <name type="scientific">Solanum commersonii</name>
    <name type="common">Commerson's wild potato</name>
    <name type="synonym">Commerson's nightshade</name>
    <dbReference type="NCBI Taxonomy" id="4109"/>
    <lineage>
        <taxon>Eukaryota</taxon>
        <taxon>Viridiplantae</taxon>
        <taxon>Streptophyta</taxon>
        <taxon>Embryophyta</taxon>
        <taxon>Tracheophyta</taxon>
        <taxon>Spermatophyta</taxon>
        <taxon>Magnoliopsida</taxon>
        <taxon>eudicotyledons</taxon>
        <taxon>Gunneridae</taxon>
        <taxon>Pentapetalae</taxon>
        <taxon>asterids</taxon>
        <taxon>lamiids</taxon>
        <taxon>Solanales</taxon>
        <taxon>Solanaceae</taxon>
        <taxon>Solanoideae</taxon>
        <taxon>Solaneae</taxon>
        <taxon>Solanum</taxon>
    </lineage>
</organism>
<protein>
    <submittedName>
        <fullName evidence="2">Uncharacterized protein</fullName>
    </submittedName>
</protein>
<feature type="compositionally biased region" description="Polar residues" evidence="1">
    <location>
        <begin position="8"/>
        <end position="23"/>
    </location>
</feature>
<accession>A0A9J5WJU0</accession>
<keyword evidence="3" id="KW-1185">Reference proteome</keyword>
<evidence type="ECO:0000313" key="2">
    <source>
        <dbReference type="EMBL" id="KAG5576137.1"/>
    </source>
</evidence>
<evidence type="ECO:0000313" key="3">
    <source>
        <dbReference type="Proteomes" id="UP000824120"/>
    </source>
</evidence>
<dbReference type="AlphaFoldDB" id="A0A9J5WJU0"/>